<dbReference type="GO" id="GO:0042795">
    <property type="term" value="P:snRNA transcription by RNA polymerase II"/>
    <property type="evidence" value="ECO:0007669"/>
    <property type="project" value="TreeGrafter"/>
</dbReference>
<protein>
    <recommendedName>
        <fullName evidence="2">Little elongation complex subunit 2 C-terminal domain-containing protein</fullName>
    </recommendedName>
</protein>
<dbReference type="Proteomes" id="UP001153714">
    <property type="component" value="Chromosome 4"/>
</dbReference>
<gene>
    <name evidence="3" type="ORF">DIATSA_LOCUS9325</name>
</gene>
<feature type="region of interest" description="Disordered" evidence="1">
    <location>
        <begin position="361"/>
        <end position="428"/>
    </location>
</feature>
<keyword evidence="4" id="KW-1185">Reference proteome</keyword>
<feature type="compositionally biased region" description="Basic and acidic residues" evidence="1">
    <location>
        <begin position="407"/>
        <end position="423"/>
    </location>
</feature>
<evidence type="ECO:0000256" key="1">
    <source>
        <dbReference type="SAM" id="MobiDB-lite"/>
    </source>
</evidence>
<organism evidence="3 4">
    <name type="scientific">Diatraea saccharalis</name>
    <name type="common">sugarcane borer</name>
    <dbReference type="NCBI Taxonomy" id="40085"/>
    <lineage>
        <taxon>Eukaryota</taxon>
        <taxon>Metazoa</taxon>
        <taxon>Ecdysozoa</taxon>
        <taxon>Arthropoda</taxon>
        <taxon>Hexapoda</taxon>
        <taxon>Insecta</taxon>
        <taxon>Pterygota</taxon>
        <taxon>Neoptera</taxon>
        <taxon>Endopterygota</taxon>
        <taxon>Lepidoptera</taxon>
        <taxon>Glossata</taxon>
        <taxon>Ditrysia</taxon>
        <taxon>Pyraloidea</taxon>
        <taxon>Crambidae</taxon>
        <taxon>Crambinae</taxon>
        <taxon>Diatraea</taxon>
    </lineage>
</organism>
<dbReference type="AlphaFoldDB" id="A0A9P0CAW9"/>
<dbReference type="GO" id="GO:0042796">
    <property type="term" value="P:snRNA transcription by RNA polymerase III"/>
    <property type="evidence" value="ECO:0007669"/>
    <property type="project" value="TreeGrafter"/>
</dbReference>
<dbReference type="EMBL" id="OU893335">
    <property type="protein sequence ID" value="CAH0758936.1"/>
    <property type="molecule type" value="Genomic_DNA"/>
</dbReference>
<dbReference type="GO" id="GO:0045945">
    <property type="term" value="P:positive regulation of transcription by RNA polymerase III"/>
    <property type="evidence" value="ECO:0007669"/>
    <property type="project" value="TreeGrafter"/>
</dbReference>
<evidence type="ECO:0000259" key="2">
    <source>
        <dbReference type="Pfam" id="PF10505"/>
    </source>
</evidence>
<dbReference type="InterPro" id="IPR019535">
    <property type="entry name" value="ICE2_C"/>
</dbReference>
<accession>A0A9P0CAW9</accession>
<reference evidence="3" key="1">
    <citation type="submission" date="2021-12" db="EMBL/GenBank/DDBJ databases">
        <authorList>
            <person name="King R."/>
        </authorList>
    </citation>
    <scope>NUCLEOTIDE SEQUENCE</scope>
</reference>
<evidence type="ECO:0000313" key="4">
    <source>
        <dbReference type="Proteomes" id="UP001153714"/>
    </source>
</evidence>
<dbReference type="PANTHER" id="PTHR14633:SF3">
    <property type="entry name" value="LITTLE ELONGATION COMPLEX SUBUNIT 2"/>
    <property type="match status" value="1"/>
</dbReference>
<reference evidence="3" key="2">
    <citation type="submission" date="2022-10" db="EMBL/GenBank/DDBJ databases">
        <authorList>
            <consortium name="ENA_rothamsted_submissions"/>
            <consortium name="culmorum"/>
            <person name="King R."/>
        </authorList>
    </citation>
    <scope>NUCLEOTIDE SEQUENCE</scope>
</reference>
<dbReference type="Pfam" id="PF10505">
    <property type="entry name" value="NARG2_C"/>
    <property type="match status" value="1"/>
</dbReference>
<feature type="compositionally biased region" description="Basic and acidic residues" evidence="1">
    <location>
        <begin position="363"/>
        <end position="376"/>
    </location>
</feature>
<dbReference type="GO" id="GO:0008023">
    <property type="term" value="C:transcription elongation factor complex"/>
    <property type="evidence" value="ECO:0007669"/>
    <property type="project" value="InterPro"/>
</dbReference>
<name>A0A9P0CAW9_9NEOP</name>
<evidence type="ECO:0000313" key="3">
    <source>
        <dbReference type="EMBL" id="CAH0758936.1"/>
    </source>
</evidence>
<dbReference type="PANTHER" id="PTHR14633">
    <property type="entry name" value="LITTLE ELONGATION COMPLEX SUBUNIT 2"/>
    <property type="match status" value="1"/>
</dbReference>
<proteinExistence type="predicted"/>
<dbReference type="OrthoDB" id="6288737at2759"/>
<feature type="domain" description="Little elongation complex subunit 2 C-terminal" evidence="2">
    <location>
        <begin position="479"/>
        <end position="640"/>
    </location>
</feature>
<sequence>MDHIRQYDWCSTEPDIYFVAENDIDNCVTEKILRNQFHDPLIDSESEDEGKPKETLNWDEIFSKKKNDKRFQNVVQGIHAVPPFPKLSALTGQQHYQCLKVLCSQCPDVLPHEFIPRPTKQDHRIFEEVKAVYEKEQQEFINWAKSLWTSSHCARALRPKPPIEMVYEAEFKVRANSLQSFPKNYALAAQIPLQTPNSKCDMVHQEHIIKVNVSSLPQIEYPDMTKRITIMKPCPIPEPCNKHLCRFILPSESTMTILPLTEIHRELAQFAFDKGATTIASESALRCLMQDARQWMLPVSVCSAVNAEGDSSNVVVLGSEFSIHKESAQMRTYKAFRRLLQYTLVSPTEADLPNNKHYAMTKKANETDSGNKKQEIDESDEEDHLIIDTDMVDNNQMETTDEDTPLEEYKSPRRSDRIAKEAHNSSNESTNKIGFYNCTCKDTAFESATPRSYRRWRVRDLARGRHDLVVHCPHRARIHSEEVILEPIPEYQIDLGGSEQPPDIVRSLALAMMLRKNASILNVRIDCGTGDIVRVEGAGMNNNEQVRSDVCGRLYSALDQLQGLVPGHYLLMHQPGHGSNALLYRAGGAGAGAGALQLQFCSQQLAEADEAAAVRAPPTLAPVLLPAHKFRKILPCAFTPHERQVAKESRRPVTRQKTPPQAIKVKYNCGTLLHTNISHSTLIYYHMKLYLLHYLPYTQ</sequence>